<gene>
    <name evidence="2" type="ORF">BDZ83DRAFT_653480</name>
</gene>
<reference evidence="2" key="1">
    <citation type="submission" date="2021-12" db="EMBL/GenBank/DDBJ databases">
        <title>Comparative genomics, transcriptomics and evolutionary studies reveal genomic signatures of adaptation to plant cell wall in hemibiotrophic fungi.</title>
        <authorList>
            <consortium name="DOE Joint Genome Institute"/>
            <person name="Baroncelli R."/>
            <person name="Diaz J.F."/>
            <person name="Benocci T."/>
            <person name="Peng M."/>
            <person name="Battaglia E."/>
            <person name="Haridas S."/>
            <person name="Andreopoulos W."/>
            <person name="Labutti K."/>
            <person name="Pangilinan J."/>
            <person name="Floch G.L."/>
            <person name="Makela M.R."/>
            <person name="Henrissat B."/>
            <person name="Grigoriev I.V."/>
            <person name="Crouch J.A."/>
            <person name="De Vries R.P."/>
            <person name="Sukno S.A."/>
            <person name="Thon M.R."/>
        </authorList>
    </citation>
    <scope>NUCLEOTIDE SEQUENCE</scope>
    <source>
        <strain evidence="2">CBS 112980</strain>
    </source>
</reference>
<comment type="caution">
    <text evidence="2">The sequence shown here is derived from an EMBL/GenBank/DDBJ whole genome shotgun (WGS) entry which is preliminary data.</text>
</comment>
<feature type="region of interest" description="Disordered" evidence="1">
    <location>
        <begin position="252"/>
        <end position="301"/>
    </location>
</feature>
<organism evidence="2 3">
    <name type="scientific">Glomerella acutata</name>
    <name type="common">Colletotrichum acutatum</name>
    <dbReference type="NCBI Taxonomy" id="27357"/>
    <lineage>
        <taxon>Eukaryota</taxon>
        <taxon>Fungi</taxon>
        <taxon>Dikarya</taxon>
        <taxon>Ascomycota</taxon>
        <taxon>Pezizomycotina</taxon>
        <taxon>Sordariomycetes</taxon>
        <taxon>Hypocreomycetidae</taxon>
        <taxon>Glomerellales</taxon>
        <taxon>Glomerellaceae</taxon>
        <taxon>Colletotrichum</taxon>
        <taxon>Colletotrichum acutatum species complex</taxon>
    </lineage>
</organism>
<keyword evidence="3" id="KW-1185">Reference proteome</keyword>
<dbReference type="AlphaFoldDB" id="A0AAD8UJZ1"/>
<dbReference type="RefSeq" id="XP_060362973.1">
    <property type="nucleotide sequence ID" value="XM_060510620.1"/>
</dbReference>
<feature type="compositionally biased region" description="Basic and acidic residues" evidence="1">
    <location>
        <begin position="271"/>
        <end position="280"/>
    </location>
</feature>
<sequence length="317" mass="35599">MDSPGVPLYRTLLLKIQRPDSSILSTEEKELLYVTPDGFIGGTGPMSSYLMQRDMMDERAEIIHYSAQPVCQHVWNFQTKSGSFRVMFTSQWQEFARLHKYISREGSRYMATTCFPQTPGEVIVQMFPSGRIVGRAAQTWFSHRDSPILCSIDTGIEEHDRIVIFRPQNQKLATVLSQALPVATTASLDLAAQTNLCPVTKSDYPNFMSSEERPWMQLQEDRGLENTPHLATTTGDSCESCTVAGNQILDGADSSAEAREQRCIRPLGSRTQHDPQERDLNFSPAASEQHPGIGHPQSSPCREYAADDRCIVVRPWQ</sequence>
<accession>A0AAD8UJZ1</accession>
<evidence type="ECO:0000313" key="2">
    <source>
        <dbReference type="EMBL" id="KAK1722918.1"/>
    </source>
</evidence>
<evidence type="ECO:0000313" key="3">
    <source>
        <dbReference type="Proteomes" id="UP001244207"/>
    </source>
</evidence>
<name>A0AAD8UJZ1_GLOAC</name>
<protein>
    <submittedName>
        <fullName evidence="2">Uncharacterized protein</fullName>
    </submittedName>
</protein>
<evidence type="ECO:0000256" key="1">
    <source>
        <dbReference type="SAM" id="MobiDB-lite"/>
    </source>
</evidence>
<dbReference type="GeneID" id="85394519"/>
<proteinExistence type="predicted"/>
<dbReference type="EMBL" id="JAHMHS010000072">
    <property type="protein sequence ID" value="KAK1722918.1"/>
    <property type="molecule type" value="Genomic_DNA"/>
</dbReference>
<dbReference type="Proteomes" id="UP001244207">
    <property type="component" value="Unassembled WGS sequence"/>
</dbReference>